<evidence type="ECO:0000256" key="1">
    <source>
        <dbReference type="ARBA" id="ARBA00022614"/>
    </source>
</evidence>
<accession>A0AAD7M562</accession>
<feature type="region of interest" description="Disordered" evidence="4">
    <location>
        <begin position="475"/>
        <end position="507"/>
    </location>
</feature>
<dbReference type="AlphaFoldDB" id="A0AAD7M562"/>
<keyword evidence="7" id="KW-1185">Reference proteome</keyword>
<keyword evidence="3" id="KW-0611">Plant defense</keyword>
<dbReference type="SUPFAM" id="SSF52058">
    <property type="entry name" value="L domain-like"/>
    <property type="match status" value="1"/>
</dbReference>
<feature type="domain" description="Disease resistance protein RPS4B/Roq1-like leucine-rich repeats" evidence="5">
    <location>
        <begin position="103"/>
        <end position="270"/>
    </location>
</feature>
<reference evidence="6" key="1">
    <citation type="journal article" date="2023" name="Science">
        <title>Elucidation of the pathway for biosynthesis of saponin adjuvants from the soapbark tree.</title>
        <authorList>
            <person name="Reed J."/>
            <person name="Orme A."/>
            <person name="El-Demerdash A."/>
            <person name="Owen C."/>
            <person name="Martin L.B.B."/>
            <person name="Misra R.C."/>
            <person name="Kikuchi S."/>
            <person name="Rejzek M."/>
            <person name="Martin A.C."/>
            <person name="Harkess A."/>
            <person name="Leebens-Mack J."/>
            <person name="Louveau T."/>
            <person name="Stephenson M.J."/>
            <person name="Osbourn A."/>
        </authorList>
    </citation>
    <scope>NUCLEOTIDE SEQUENCE</scope>
    <source>
        <strain evidence="6">S10</strain>
    </source>
</reference>
<dbReference type="InterPro" id="IPR032675">
    <property type="entry name" value="LRR_dom_sf"/>
</dbReference>
<dbReference type="PANTHER" id="PTHR48051:SF1">
    <property type="entry name" value="RAS SUPPRESSOR PROTEIN 1"/>
    <property type="match status" value="1"/>
</dbReference>
<evidence type="ECO:0000256" key="3">
    <source>
        <dbReference type="ARBA" id="ARBA00022821"/>
    </source>
</evidence>
<evidence type="ECO:0000313" key="7">
    <source>
        <dbReference type="Proteomes" id="UP001163823"/>
    </source>
</evidence>
<dbReference type="Gene3D" id="3.80.10.10">
    <property type="entry name" value="Ribonuclease Inhibitor"/>
    <property type="match status" value="2"/>
</dbReference>
<dbReference type="Proteomes" id="UP001163823">
    <property type="component" value="Chromosome 4"/>
</dbReference>
<feature type="compositionally biased region" description="Polar residues" evidence="4">
    <location>
        <begin position="497"/>
        <end position="507"/>
    </location>
</feature>
<name>A0AAD7M562_QUISA</name>
<dbReference type="Pfam" id="PF23286">
    <property type="entry name" value="LRR_13"/>
    <property type="match status" value="1"/>
</dbReference>
<keyword evidence="2" id="KW-0677">Repeat</keyword>
<dbReference type="InterPro" id="IPR058546">
    <property type="entry name" value="RPS4B/Roq1-like_LRR"/>
</dbReference>
<keyword evidence="1" id="KW-0433">Leucine-rich repeat</keyword>
<dbReference type="KEGG" id="qsa:O6P43_008391"/>
<dbReference type="InterPro" id="IPR050216">
    <property type="entry name" value="LRR_domain-containing"/>
</dbReference>
<organism evidence="6 7">
    <name type="scientific">Quillaja saponaria</name>
    <name type="common">Soap bark tree</name>
    <dbReference type="NCBI Taxonomy" id="32244"/>
    <lineage>
        <taxon>Eukaryota</taxon>
        <taxon>Viridiplantae</taxon>
        <taxon>Streptophyta</taxon>
        <taxon>Embryophyta</taxon>
        <taxon>Tracheophyta</taxon>
        <taxon>Spermatophyta</taxon>
        <taxon>Magnoliopsida</taxon>
        <taxon>eudicotyledons</taxon>
        <taxon>Gunneridae</taxon>
        <taxon>Pentapetalae</taxon>
        <taxon>rosids</taxon>
        <taxon>fabids</taxon>
        <taxon>Fabales</taxon>
        <taxon>Quillajaceae</taxon>
        <taxon>Quillaja</taxon>
    </lineage>
</organism>
<evidence type="ECO:0000256" key="4">
    <source>
        <dbReference type="SAM" id="MobiDB-lite"/>
    </source>
</evidence>
<evidence type="ECO:0000259" key="5">
    <source>
        <dbReference type="Pfam" id="PF23286"/>
    </source>
</evidence>
<dbReference type="GO" id="GO:0005737">
    <property type="term" value="C:cytoplasm"/>
    <property type="evidence" value="ECO:0007669"/>
    <property type="project" value="TreeGrafter"/>
</dbReference>
<dbReference type="EMBL" id="JARAOO010000004">
    <property type="protein sequence ID" value="KAJ7970164.1"/>
    <property type="molecule type" value="Genomic_DNA"/>
</dbReference>
<gene>
    <name evidence="6" type="ORF">O6P43_008391</name>
</gene>
<protein>
    <submittedName>
        <fullName evidence="6">Disease resistance protein (TIR-NBS-LRR class)</fullName>
    </submittedName>
</protein>
<proteinExistence type="predicted"/>
<evidence type="ECO:0000256" key="2">
    <source>
        <dbReference type="ARBA" id="ARBA00022737"/>
    </source>
</evidence>
<dbReference type="PANTHER" id="PTHR48051">
    <property type="match status" value="1"/>
</dbReference>
<evidence type="ECO:0000313" key="6">
    <source>
        <dbReference type="EMBL" id="KAJ7970164.1"/>
    </source>
</evidence>
<sequence>MLNLPGDEKVHLNGEAFSKMKNLRILIVENAYFFEGPKYLPNSLRVLDWKNYPSQSSPPNFHPTKLVILNLPDSCLTVPELLNYKKYENLVFIDFIIVNPLKLTALEYLNLRRCSRLAKFPHVLEKMEKIRFIDVGETAIKELPSSFGYFVGLEILCLVKCRQLSGLPNSFLRLQNLKELDMERCSKVRGCFKLFIGGATQMNLSSLNIKNCNMKITYEELLIILSCFTKLKNLNLSGNSFATLPASIKELHDLESLELSSCNGFKEISAIPANLKHINAPWNFFLTAQSSNLLLSQGLNELKNLTVSVNGGKIPDWFDHQRRGGTLSFRVRQKFPAIVLCSVYGETFSISICFQIHLFINGIRVCVHQDRFTVLGRPNIWLHDPRAYMSSKQWQDLDSYLQHDWNHVEVSFMLSTGKPKCCGVHVYKKESDMANVQFTSPDLVPNLSVVSDIISEENEGFFSCTSDEDIDYREIESDEDIDKREVESDEDIDHNEQQLWINKRTQL</sequence>
<comment type="caution">
    <text evidence="6">The sequence shown here is derived from an EMBL/GenBank/DDBJ whole genome shotgun (WGS) entry which is preliminary data.</text>
</comment>